<keyword evidence="2" id="KW-1185">Reference proteome</keyword>
<feature type="non-terminal residue" evidence="1">
    <location>
        <position position="183"/>
    </location>
</feature>
<name>A0A9N9EEN6_9GLOM</name>
<dbReference type="AlphaFoldDB" id="A0A9N9EEN6"/>
<gene>
    <name evidence="1" type="ORF">POCULU_LOCUS11010</name>
</gene>
<dbReference type="PANTHER" id="PTHR33266:SF1">
    <property type="entry name" value="F-BOX DOMAIN-CONTAINING PROTEIN"/>
    <property type="match status" value="1"/>
</dbReference>
<feature type="non-terminal residue" evidence="1">
    <location>
        <position position="1"/>
    </location>
</feature>
<evidence type="ECO:0000313" key="1">
    <source>
        <dbReference type="EMBL" id="CAG8671789.1"/>
    </source>
</evidence>
<organism evidence="1 2">
    <name type="scientific">Paraglomus occultum</name>
    <dbReference type="NCBI Taxonomy" id="144539"/>
    <lineage>
        <taxon>Eukaryota</taxon>
        <taxon>Fungi</taxon>
        <taxon>Fungi incertae sedis</taxon>
        <taxon>Mucoromycota</taxon>
        <taxon>Glomeromycotina</taxon>
        <taxon>Glomeromycetes</taxon>
        <taxon>Paraglomerales</taxon>
        <taxon>Paraglomeraceae</taxon>
        <taxon>Paraglomus</taxon>
    </lineage>
</organism>
<dbReference type="EMBL" id="CAJVPJ010006885">
    <property type="protein sequence ID" value="CAG8671789.1"/>
    <property type="molecule type" value="Genomic_DNA"/>
</dbReference>
<sequence>YAMLMEILRVFGDSLKNGFVEAGHRGEIVARLVLILCWRQCVCVRKNKKANYTTTVKLKAFLKVLLGNSSAADIVVQKIGKELLDGKLFFTHFIPLQETPSQQTLRKLWKRCAAGILKRNQRGVDILLVLKLGKNNFTFVMIQVKNRNVQLADSKYKDDSTWKLTTRYVFQETDLHDCKLPYL</sequence>
<dbReference type="PANTHER" id="PTHR33266">
    <property type="entry name" value="CHROMOSOME 15, WHOLE GENOME SHOTGUN SEQUENCE"/>
    <property type="match status" value="1"/>
</dbReference>
<protein>
    <submittedName>
        <fullName evidence="1">6137_t:CDS:1</fullName>
    </submittedName>
</protein>
<evidence type="ECO:0000313" key="2">
    <source>
        <dbReference type="Proteomes" id="UP000789572"/>
    </source>
</evidence>
<accession>A0A9N9EEN6</accession>
<proteinExistence type="predicted"/>
<reference evidence="1" key="1">
    <citation type="submission" date="2021-06" db="EMBL/GenBank/DDBJ databases">
        <authorList>
            <person name="Kallberg Y."/>
            <person name="Tangrot J."/>
            <person name="Rosling A."/>
        </authorList>
    </citation>
    <scope>NUCLEOTIDE SEQUENCE</scope>
    <source>
        <strain evidence="1">IA702</strain>
    </source>
</reference>
<comment type="caution">
    <text evidence="1">The sequence shown here is derived from an EMBL/GenBank/DDBJ whole genome shotgun (WGS) entry which is preliminary data.</text>
</comment>
<dbReference type="OrthoDB" id="2321600at2759"/>
<dbReference type="Proteomes" id="UP000789572">
    <property type="component" value="Unassembled WGS sequence"/>
</dbReference>